<evidence type="ECO:0000256" key="2">
    <source>
        <dbReference type="PROSITE-ProRule" id="PRU00335"/>
    </source>
</evidence>
<keyword evidence="1 2" id="KW-0238">DNA-binding</keyword>
<dbReference type="InterPro" id="IPR001647">
    <property type="entry name" value="HTH_TetR"/>
</dbReference>
<dbReference type="PROSITE" id="PS50977">
    <property type="entry name" value="HTH_TETR_2"/>
    <property type="match status" value="1"/>
</dbReference>
<evidence type="ECO:0000259" key="3">
    <source>
        <dbReference type="PROSITE" id="PS50977"/>
    </source>
</evidence>
<dbReference type="PANTHER" id="PTHR30055:SF226">
    <property type="entry name" value="HTH-TYPE TRANSCRIPTIONAL REGULATOR PKSA"/>
    <property type="match status" value="1"/>
</dbReference>
<evidence type="ECO:0000313" key="4">
    <source>
        <dbReference type="EMBL" id="GID48317.1"/>
    </source>
</evidence>
<dbReference type="InterPro" id="IPR041483">
    <property type="entry name" value="TetR_C_34"/>
</dbReference>
<gene>
    <name evidence="4" type="ORF">Aca07nite_55920</name>
</gene>
<dbReference type="EMBL" id="BOMF01000104">
    <property type="protein sequence ID" value="GID48317.1"/>
    <property type="molecule type" value="Genomic_DNA"/>
</dbReference>
<reference evidence="4" key="1">
    <citation type="submission" date="2021-01" db="EMBL/GenBank/DDBJ databases">
        <title>Whole genome shotgun sequence of Actinoplanes capillaceus NBRC 16408.</title>
        <authorList>
            <person name="Komaki H."/>
            <person name="Tamura T."/>
        </authorList>
    </citation>
    <scope>NUCLEOTIDE SEQUENCE [LARGE SCALE GENOMIC DNA]</scope>
    <source>
        <strain evidence="4">NBRC 16408</strain>
    </source>
</reference>
<feature type="DNA-binding region" description="H-T-H motif" evidence="2">
    <location>
        <begin position="36"/>
        <end position="55"/>
    </location>
</feature>
<dbReference type="Pfam" id="PF17929">
    <property type="entry name" value="TetR_C_34"/>
    <property type="match status" value="1"/>
</dbReference>
<dbReference type="Pfam" id="PF00440">
    <property type="entry name" value="TetR_N"/>
    <property type="match status" value="1"/>
</dbReference>
<name>A0ABQ3WQ34_9ACTN</name>
<dbReference type="InterPro" id="IPR009057">
    <property type="entry name" value="Homeodomain-like_sf"/>
</dbReference>
<sequence length="231" mass="25385">MEFKRARSDEQRDERRRQILRTAAEMLAEMPVAKISLNELSRRVGLAKSNVLRYFESREAVLLELLDVEVRDWLAYLDHTLKASAGTPRERGDQLAADLAGSLAQRPALCDLTSAHAGVLEHNVSADVALRHKRATRDTYETQARLILRCLPELGSHDATQLAATATLITAAAWPYSRPPEALLAAYATDPALAAMRVDFTDLLRQTLAVTISGLLARQQNPPVGVPGLKG</sequence>
<dbReference type="InterPro" id="IPR050109">
    <property type="entry name" value="HTH-type_TetR-like_transc_reg"/>
</dbReference>
<dbReference type="RefSeq" id="WP_204298479.1">
    <property type="nucleotide sequence ID" value="NZ_BAAAGQ010000019.1"/>
</dbReference>
<dbReference type="SUPFAM" id="SSF46689">
    <property type="entry name" value="Homeodomain-like"/>
    <property type="match status" value="1"/>
</dbReference>
<comment type="caution">
    <text evidence="4">The sequence shown here is derived from an EMBL/GenBank/DDBJ whole genome shotgun (WGS) entry which is preliminary data.</text>
</comment>
<dbReference type="PANTHER" id="PTHR30055">
    <property type="entry name" value="HTH-TYPE TRANSCRIPTIONAL REGULATOR RUTR"/>
    <property type="match status" value="1"/>
</dbReference>
<dbReference type="Gene3D" id="1.10.357.10">
    <property type="entry name" value="Tetracycline Repressor, domain 2"/>
    <property type="match status" value="1"/>
</dbReference>
<feature type="domain" description="HTH tetR-type" evidence="3">
    <location>
        <begin position="13"/>
        <end position="73"/>
    </location>
</feature>
<protein>
    <submittedName>
        <fullName evidence="4">TetR family transcriptional regulator</fullName>
    </submittedName>
</protein>
<evidence type="ECO:0000256" key="1">
    <source>
        <dbReference type="ARBA" id="ARBA00023125"/>
    </source>
</evidence>
<accession>A0ABQ3WQ34</accession>
<proteinExistence type="predicted"/>
<organism evidence="4">
    <name type="scientific">Actinoplanes campanulatus</name>
    <dbReference type="NCBI Taxonomy" id="113559"/>
    <lineage>
        <taxon>Bacteria</taxon>
        <taxon>Bacillati</taxon>
        <taxon>Actinomycetota</taxon>
        <taxon>Actinomycetes</taxon>
        <taxon>Micromonosporales</taxon>
        <taxon>Micromonosporaceae</taxon>
        <taxon>Actinoplanes</taxon>
    </lineage>
</organism>